<dbReference type="AlphaFoldDB" id="A0A6A3FTV8"/>
<evidence type="ECO:0000313" key="3">
    <source>
        <dbReference type="Proteomes" id="UP000429523"/>
    </source>
</evidence>
<feature type="compositionally biased region" description="Basic residues" evidence="1">
    <location>
        <begin position="186"/>
        <end position="207"/>
    </location>
</feature>
<gene>
    <name evidence="2" type="ORF">PF009_g2078</name>
</gene>
<accession>A0A6A3FTV8</accession>
<protein>
    <submittedName>
        <fullName evidence="2">Uncharacterized protein</fullName>
    </submittedName>
</protein>
<reference evidence="2 3" key="1">
    <citation type="submission" date="2018-08" db="EMBL/GenBank/DDBJ databases">
        <title>Genomic investigation of the strawberry pathogen Phytophthora fragariae indicates pathogenicity is determined by transcriptional variation in three key races.</title>
        <authorList>
            <person name="Adams T.M."/>
            <person name="Armitage A.D."/>
            <person name="Sobczyk M.K."/>
            <person name="Bates H.J."/>
            <person name="Dunwell J.M."/>
            <person name="Nellist C.F."/>
            <person name="Harrison R.J."/>
        </authorList>
    </citation>
    <scope>NUCLEOTIDE SEQUENCE [LARGE SCALE GENOMIC DNA]</scope>
    <source>
        <strain evidence="2 3">NOV-9</strain>
    </source>
</reference>
<sequence length="286" mass="31247">MCDPPAHSSTCTKSAKNGLQAAKWLNLYPHPYESTVKSTPRWGPQRHFHDGGGADDAEVHGDAAVSVVEVPARDEPALLPAARDDALADRQLLDARHGHQRLRGARGGLGPRAVHTGGNSLSSTCQLIVSSRCASYLSASSSIARRESIFNRRRSSTSISSHRLAKTVSSSKLEPTYKPTVSPARAARHRRRGGGRPHQVPRGRERHPRALRDDPNAASYGMSLGKRYMTTTKVLTTLRFEFVPKRDDPHNEVIAASVATECGGRGQLCIISALCLMQSSFHFRFR</sequence>
<name>A0A6A3FTV8_9STRA</name>
<dbReference type="Proteomes" id="UP000429523">
    <property type="component" value="Unassembled WGS sequence"/>
</dbReference>
<evidence type="ECO:0000313" key="2">
    <source>
        <dbReference type="EMBL" id="KAE8948343.1"/>
    </source>
</evidence>
<evidence type="ECO:0000256" key="1">
    <source>
        <dbReference type="SAM" id="MobiDB-lite"/>
    </source>
</evidence>
<proteinExistence type="predicted"/>
<feature type="region of interest" description="Disordered" evidence="1">
    <location>
        <begin position="161"/>
        <end position="218"/>
    </location>
</feature>
<dbReference type="EMBL" id="QXGF01000052">
    <property type="protein sequence ID" value="KAE8948343.1"/>
    <property type="molecule type" value="Genomic_DNA"/>
</dbReference>
<organism evidence="2 3">
    <name type="scientific">Phytophthora fragariae</name>
    <dbReference type="NCBI Taxonomy" id="53985"/>
    <lineage>
        <taxon>Eukaryota</taxon>
        <taxon>Sar</taxon>
        <taxon>Stramenopiles</taxon>
        <taxon>Oomycota</taxon>
        <taxon>Peronosporomycetes</taxon>
        <taxon>Peronosporales</taxon>
        <taxon>Peronosporaceae</taxon>
        <taxon>Phytophthora</taxon>
    </lineage>
</organism>
<comment type="caution">
    <text evidence="2">The sequence shown here is derived from an EMBL/GenBank/DDBJ whole genome shotgun (WGS) entry which is preliminary data.</text>
</comment>